<feature type="region of interest" description="Disordered" evidence="1">
    <location>
        <begin position="1"/>
        <end position="51"/>
    </location>
</feature>
<evidence type="ECO:0000313" key="3">
    <source>
        <dbReference type="Proteomes" id="UP000596742"/>
    </source>
</evidence>
<dbReference type="GO" id="GO:0045944">
    <property type="term" value="P:positive regulation of transcription by RNA polymerase II"/>
    <property type="evidence" value="ECO:0007669"/>
    <property type="project" value="TreeGrafter"/>
</dbReference>
<dbReference type="EMBL" id="UYJE01000467">
    <property type="protein sequence ID" value="VDH93498.1"/>
    <property type="molecule type" value="Genomic_DNA"/>
</dbReference>
<dbReference type="GO" id="GO:0016592">
    <property type="term" value="C:mediator complex"/>
    <property type="evidence" value="ECO:0007669"/>
    <property type="project" value="TreeGrafter"/>
</dbReference>
<dbReference type="Proteomes" id="UP000596742">
    <property type="component" value="Unassembled WGS sequence"/>
</dbReference>
<accession>A0A8B6BQ24</accession>
<evidence type="ECO:0000256" key="1">
    <source>
        <dbReference type="SAM" id="MobiDB-lite"/>
    </source>
</evidence>
<name>A0A8B6BQ24_MYTGA</name>
<keyword evidence="3" id="KW-1185">Reference proteome</keyword>
<feature type="non-terminal residue" evidence="2">
    <location>
        <position position="105"/>
    </location>
</feature>
<sequence length="105" mass="12454">MQMQMSAYPSQEFRPLKKPRLGPPDVYPQEPKQKEDELTEKSVKHGFNNTQMYNMDEYGSARRENISEEKFGSEFIALLNKKKEFNTFQDTSKKKQQPSKDNFWP</sequence>
<reference evidence="2" key="1">
    <citation type="submission" date="2018-11" db="EMBL/GenBank/DDBJ databases">
        <authorList>
            <person name="Alioto T."/>
            <person name="Alioto T."/>
        </authorList>
    </citation>
    <scope>NUCLEOTIDE SEQUENCE</scope>
</reference>
<dbReference type="GO" id="GO:0003713">
    <property type="term" value="F:transcription coactivator activity"/>
    <property type="evidence" value="ECO:0007669"/>
    <property type="project" value="TreeGrafter"/>
</dbReference>
<dbReference type="PANTHER" id="PTHR46007:SF11">
    <property type="entry name" value="MEDIATOR OF RNA POLYMERASE II TRANSCRIPTION SUBUNIT 12"/>
    <property type="match status" value="1"/>
</dbReference>
<dbReference type="AlphaFoldDB" id="A0A8B6BQ24"/>
<organism evidence="2 3">
    <name type="scientific">Mytilus galloprovincialis</name>
    <name type="common">Mediterranean mussel</name>
    <dbReference type="NCBI Taxonomy" id="29158"/>
    <lineage>
        <taxon>Eukaryota</taxon>
        <taxon>Metazoa</taxon>
        <taxon>Spiralia</taxon>
        <taxon>Lophotrochozoa</taxon>
        <taxon>Mollusca</taxon>
        <taxon>Bivalvia</taxon>
        <taxon>Autobranchia</taxon>
        <taxon>Pteriomorphia</taxon>
        <taxon>Mytilida</taxon>
        <taxon>Mytiloidea</taxon>
        <taxon>Mytilidae</taxon>
        <taxon>Mytilinae</taxon>
        <taxon>Mytilus</taxon>
    </lineage>
</organism>
<proteinExistence type="predicted"/>
<gene>
    <name evidence="2" type="ORF">MGAL_10B077031</name>
</gene>
<dbReference type="InterPro" id="IPR051647">
    <property type="entry name" value="Mediator_comp_sub12"/>
</dbReference>
<feature type="region of interest" description="Disordered" evidence="1">
    <location>
        <begin position="86"/>
        <end position="105"/>
    </location>
</feature>
<dbReference type="OrthoDB" id="20828at2759"/>
<comment type="caution">
    <text evidence="2">The sequence shown here is derived from an EMBL/GenBank/DDBJ whole genome shotgun (WGS) entry which is preliminary data.</text>
</comment>
<feature type="compositionally biased region" description="Basic and acidic residues" evidence="1">
    <location>
        <begin position="31"/>
        <end position="43"/>
    </location>
</feature>
<evidence type="ECO:0000313" key="2">
    <source>
        <dbReference type="EMBL" id="VDH93498.1"/>
    </source>
</evidence>
<dbReference type="PANTHER" id="PTHR46007">
    <property type="entry name" value="MEDIATOR OF RNA POLYMERASE II TRANSCRIPTION SUBUNIT 12"/>
    <property type="match status" value="1"/>
</dbReference>
<protein>
    <submittedName>
        <fullName evidence="2">Mediator of RNA polymerase II transcription subunit 12</fullName>
    </submittedName>
</protein>